<dbReference type="EMBL" id="CH902620">
    <property type="protein sequence ID" value="EDV30734.1"/>
    <property type="molecule type" value="Genomic_DNA"/>
</dbReference>
<protein>
    <submittedName>
        <fullName evidence="1">Uncharacterized protein</fullName>
    </submittedName>
</protein>
<dbReference type="SMART" id="SM00689">
    <property type="entry name" value="DM6"/>
    <property type="match status" value="1"/>
</dbReference>
<dbReference type="Proteomes" id="UP000007801">
    <property type="component" value="Unassembled WGS sequence"/>
</dbReference>
<keyword evidence="2" id="KW-1185">Reference proteome</keyword>
<accession>B3MLE5</accession>
<reference evidence="1 2" key="1">
    <citation type="journal article" date="2007" name="Nature">
        <title>Evolution of genes and genomes on the Drosophila phylogeny.</title>
        <authorList>
            <consortium name="Drosophila 12 Genomes Consortium"/>
            <person name="Clark A.G."/>
            <person name="Eisen M.B."/>
            <person name="Smith D.R."/>
            <person name="Bergman C.M."/>
            <person name="Oliver B."/>
            <person name="Markow T.A."/>
            <person name="Kaufman T.C."/>
            <person name="Kellis M."/>
            <person name="Gelbart W."/>
            <person name="Iyer V.N."/>
            <person name="Pollard D.A."/>
            <person name="Sackton T.B."/>
            <person name="Larracuente A.M."/>
            <person name="Singh N.D."/>
            <person name="Abad J.P."/>
            <person name="Abt D.N."/>
            <person name="Adryan B."/>
            <person name="Aguade M."/>
            <person name="Akashi H."/>
            <person name="Anderson W.W."/>
            <person name="Aquadro C.F."/>
            <person name="Ardell D.H."/>
            <person name="Arguello R."/>
            <person name="Artieri C.G."/>
            <person name="Barbash D.A."/>
            <person name="Barker D."/>
            <person name="Barsanti P."/>
            <person name="Batterham P."/>
            <person name="Batzoglou S."/>
            <person name="Begun D."/>
            <person name="Bhutkar A."/>
            <person name="Blanco E."/>
            <person name="Bosak S.A."/>
            <person name="Bradley R.K."/>
            <person name="Brand A.D."/>
            <person name="Brent M.R."/>
            <person name="Brooks A.N."/>
            <person name="Brown R.H."/>
            <person name="Butlin R.K."/>
            <person name="Caggese C."/>
            <person name="Calvi B.R."/>
            <person name="Bernardo de Carvalho A."/>
            <person name="Caspi A."/>
            <person name="Castrezana S."/>
            <person name="Celniker S.E."/>
            <person name="Chang J.L."/>
            <person name="Chapple C."/>
            <person name="Chatterji S."/>
            <person name="Chinwalla A."/>
            <person name="Civetta A."/>
            <person name="Clifton S.W."/>
            <person name="Comeron J.M."/>
            <person name="Costello J.C."/>
            <person name="Coyne J.A."/>
            <person name="Daub J."/>
            <person name="David R.G."/>
            <person name="Delcher A.L."/>
            <person name="Delehaunty K."/>
            <person name="Do C.B."/>
            <person name="Ebling H."/>
            <person name="Edwards K."/>
            <person name="Eickbush T."/>
            <person name="Evans J.D."/>
            <person name="Filipski A."/>
            <person name="Findeiss S."/>
            <person name="Freyhult E."/>
            <person name="Fulton L."/>
            <person name="Fulton R."/>
            <person name="Garcia A.C."/>
            <person name="Gardiner A."/>
            <person name="Garfield D.A."/>
            <person name="Garvin B.E."/>
            <person name="Gibson G."/>
            <person name="Gilbert D."/>
            <person name="Gnerre S."/>
            <person name="Godfrey J."/>
            <person name="Good R."/>
            <person name="Gotea V."/>
            <person name="Gravely B."/>
            <person name="Greenberg A.J."/>
            <person name="Griffiths-Jones S."/>
            <person name="Gross S."/>
            <person name="Guigo R."/>
            <person name="Gustafson E.A."/>
            <person name="Haerty W."/>
            <person name="Hahn M.W."/>
            <person name="Halligan D.L."/>
            <person name="Halpern A.L."/>
            <person name="Halter G.M."/>
            <person name="Han M.V."/>
            <person name="Heger A."/>
            <person name="Hillier L."/>
            <person name="Hinrichs A.S."/>
            <person name="Holmes I."/>
            <person name="Hoskins R.A."/>
            <person name="Hubisz M.J."/>
            <person name="Hultmark D."/>
            <person name="Huntley M.A."/>
            <person name="Jaffe D.B."/>
            <person name="Jagadeeshan S."/>
            <person name="Jeck W.R."/>
            <person name="Johnson J."/>
            <person name="Jones C.D."/>
            <person name="Jordan W.C."/>
            <person name="Karpen G.H."/>
            <person name="Kataoka E."/>
            <person name="Keightley P.D."/>
            <person name="Kheradpour P."/>
            <person name="Kirkness E.F."/>
            <person name="Koerich L.B."/>
            <person name="Kristiansen K."/>
            <person name="Kudrna D."/>
            <person name="Kulathinal R.J."/>
            <person name="Kumar S."/>
            <person name="Kwok R."/>
            <person name="Lander E."/>
            <person name="Langley C.H."/>
            <person name="Lapoint R."/>
            <person name="Lazzaro B.P."/>
            <person name="Lee S.J."/>
            <person name="Levesque L."/>
            <person name="Li R."/>
            <person name="Lin C.F."/>
            <person name="Lin M.F."/>
            <person name="Lindblad-Toh K."/>
            <person name="Llopart A."/>
            <person name="Long M."/>
            <person name="Low L."/>
            <person name="Lozovsky E."/>
            <person name="Lu J."/>
            <person name="Luo M."/>
            <person name="Machado C.A."/>
            <person name="Makalowski W."/>
            <person name="Marzo M."/>
            <person name="Matsuda M."/>
            <person name="Matzkin L."/>
            <person name="McAllister B."/>
            <person name="McBride C.S."/>
            <person name="McKernan B."/>
            <person name="McKernan K."/>
            <person name="Mendez-Lago M."/>
            <person name="Minx P."/>
            <person name="Mollenhauer M.U."/>
            <person name="Montooth K."/>
            <person name="Mount S.M."/>
            <person name="Mu X."/>
            <person name="Myers E."/>
            <person name="Negre B."/>
            <person name="Newfeld S."/>
            <person name="Nielsen R."/>
            <person name="Noor M.A."/>
            <person name="O'Grady P."/>
            <person name="Pachter L."/>
            <person name="Papaceit M."/>
            <person name="Parisi M.J."/>
            <person name="Parisi M."/>
            <person name="Parts L."/>
            <person name="Pedersen J.S."/>
            <person name="Pesole G."/>
            <person name="Phillippy A.M."/>
            <person name="Ponting C.P."/>
            <person name="Pop M."/>
            <person name="Porcelli D."/>
            <person name="Powell J.R."/>
            <person name="Prohaska S."/>
            <person name="Pruitt K."/>
            <person name="Puig M."/>
            <person name="Quesneville H."/>
            <person name="Ram K.R."/>
            <person name="Rand D."/>
            <person name="Rasmussen M.D."/>
            <person name="Reed L.K."/>
            <person name="Reenan R."/>
            <person name="Reily A."/>
            <person name="Remington K.A."/>
            <person name="Rieger T.T."/>
            <person name="Ritchie M.G."/>
            <person name="Robin C."/>
            <person name="Rogers Y.H."/>
            <person name="Rohde C."/>
            <person name="Rozas J."/>
            <person name="Rubenfield M.J."/>
            <person name="Ruiz A."/>
            <person name="Russo S."/>
            <person name="Salzberg S.L."/>
            <person name="Sanchez-Gracia A."/>
            <person name="Saranga D.J."/>
            <person name="Sato H."/>
            <person name="Schaeffer S.W."/>
            <person name="Schatz M.C."/>
            <person name="Schlenke T."/>
            <person name="Schwartz R."/>
            <person name="Segarra C."/>
            <person name="Singh R.S."/>
            <person name="Sirot L."/>
            <person name="Sirota M."/>
            <person name="Sisneros N.B."/>
            <person name="Smith C.D."/>
            <person name="Smith T.F."/>
            <person name="Spieth J."/>
            <person name="Stage D.E."/>
            <person name="Stark A."/>
            <person name="Stephan W."/>
            <person name="Strausberg R.L."/>
            <person name="Strempel S."/>
            <person name="Sturgill D."/>
            <person name="Sutton G."/>
            <person name="Sutton G.G."/>
            <person name="Tao W."/>
            <person name="Teichmann S."/>
            <person name="Tobari Y.N."/>
            <person name="Tomimura Y."/>
            <person name="Tsolas J.M."/>
            <person name="Valente V.L."/>
            <person name="Venter E."/>
            <person name="Venter J.C."/>
            <person name="Vicario S."/>
            <person name="Vieira F.G."/>
            <person name="Vilella A.J."/>
            <person name="Villasante A."/>
            <person name="Walenz B."/>
            <person name="Wang J."/>
            <person name="Wasserman M."/>
            <person name="Watts T."/>
            <person name="Wilson D."/>
            <person name="Wilson R.K."/>
            <person name="Wing R.A."/>
            <person name="Wolfner M.F."/>
            <person name="Wong A."/>
            <person name="Wong G.K."/>
            <person name="Wu C.I."/>
            <person name="Wu G."/>
            <person name="Yamamoto D."/>
            <person name="Yang H.P."/>
            <person name="Yang S.P."/>
            <person name="Yorke J.A."/>
            <person name="Yoshida K."/>
            <person name="Zdobnov E."/>
            <person name="Zhang P."/>
            <person name="Zhang Y."/>
            <person name="Zimin A.V."/>
            <person name="Baldwin J."/>
            <person name="Abdouelleil A."/>
            <person name="Abdulkadir J."/>
            <person name="Abebe A."/>
            <person name="Abera B."/>
            <person name="Abreu J."/>
            <person name="Acer S.C."/>
            <person name="Aftuck L."/>
            <person name="Alexander A."/>
            <person name="An P."/>
            <person name="Anderson E."/>
            <person name="Anderson S."/>
            <person name="Arachi H."/>
            <person name="Azer M."/>
            <person name="Bachantsang P."/>
            <person name="Barry A."/>
            <person name="Bayul T."/>
            <person name="Berlin A."/>
            <person name="Bessette D."/>
            <person name="Bloom T."/>
            <person name="Blye J."/>
            <person name="Boguslavskiy L."/>
            <person name="Bonnet C."/>
            <person name="Boukhgalter B."/>
            <person name="Bourzgui I."/>
            <person name="Brown A."/>
            <person name="Cahill P."/>
            <person name="Channer S."/>
            <person name="Cheshatsang Y."/>
            <person name="Chuda L."/>
            <person name="Citroen M."/>
            <person name="Collymore A."/>
            <person name="Cooke P."/>
            <person name="Costello M."/>
            <person name="D'Aco K."/>
            <person name="Daza R."/>
            <person name="De Haan G."/>
            <person name="DeGray S."/>
            <person name="DeMaso C."/>
            <person name="Dhargay N."/>
            <person name="Dooley K."/>
            <person name="Dooley E."/>
            <person name="Doricent M."/>
            <person name="Dorje P."/>
            <person name="Dorjee K."/>
            <person name="Dupes A."/>
            <person name="Elong R."/>
            <person name="Falk J."/>
            <person name="Farina A."/>
            <person name="Faro S."/>
            <person name="Ferguson D."/>
            <person name="Fisher S."/>
            <person name="Foley C.D."/>
            <person name="Franke A."/>
            <person name="Friedrich D."/>
            <person name="Gadbois L."/>
            <person name="Gearin G."/>
            <person name="Gearin C.R."/>
            <person name="Giannoukos G."/>
            <person name="Goode T."/>
            <person name="Graham J."/>
            <person name="Grandbois E."/>
            <person name="Grewal S."/>
            <person name="Gyaltsen K."/>
            <person name="Hafez N."/>
            <person name="Hagos B."/>
            <person name="Hall J."/>
            <person name="Henson C."/>
            <person name="Hollinger A."/>
            <person name="Honan T."/>
            <person name="Huard M.D."/>
            <person name="Hughes L."/>
            <person name="Hurhula B."/>
            <person name="Husby M.E."/>
            <person name="Kamat A."/>
            <person name="Kanga B."/>
            <person name="Kashin S."/>
            <person name="Khazanovich D."/>
            <person name="Kisner P."/>
            <person name="Lance K."/>
            <person name="Lara M."/>
            <person name="Lee W."/>
            <person name="Lennon N."/>
            <person name="Letendre F."/>
            <person name="LeVine R."/>
            <person name="Lipovsky A."/>
            <person name="Liu X."/>
            <person name="Liu J."/>
            <person name="Liu S."/>
            <person name="Lokyitsang T."/>
            <person name="Lokyitsang Y."/>
            <person name="Lubonja R."/>
            <person name="Lui A."/>
            <person name="MacDonald P."/>
            <person name="Magnisalis V."/>
            <person name="Maru K."/>
            <person name="Matthews C."/>
            <person name="McCusker W."/>
            <person name="McDonough S."/>
            <person name="Mehta T."/>
            <person name="Meldrim J."/>
            <person name="Meneus L."/>
            <person name="Mihai O."/>
            <person name="Mihalev A."/>
            <person name="Mihova T."/>
            <person name="Mittelman R."/>
            <person name="Mlenga V."/>
            <person name="Montmayeur A."/>
            <person name="Mulrain L."/>
            <person name="Navidi A."/>
            <person name="Naylor J."/>
            <person name="Negash T."/>
            <person name="Nguyen T."/>
            <person name="Nguyen N."/>
            <person name="Nicol R."/>
            <person name="Norbu C."/>
            <person name="Norbu N."/>
            <person name="Novod N."/>
            <person name="O'Neill B."/>
            <person name="Osman S."/>
            <person name="Markiewicz E."/>
            <person name="Oyono O.L."/>
            <person name="Patti C."/>
            <person name="Phunkhang P."/>
            <person name="Pierre F."/>
            <person name="Priest M."/>
            <person name="Raghuraman S."/>
            <person name="Rege F."/>
            <person name="Reyes R."/>
            <person name="Rise C."/>
            <person name="Rogov P."/>
            <person name="Ross K."/>
            <person name="Ryan E."/>
            <person name="Settipalli S."/>
            <person name="Shea T."/>
            <person name="Sherpa N."/>
            <person name="Shi L."/>
            <person name="Shih D."/>
            <person name="Sparrow T."/>
            <person name="Spaulding J."/>
            <person name="Stalker J."/>
            <person name="Stange-Thomann N."/>
            <person name="Stavropoulos S."/>
            <person name="Stone C."/>
            <person name="Strader C."/>
            <person name="Tesfaye S."/>
            <person name="Thomson T."/>
            <person name="Thoulutsang Y."/>
            <person name="Thoulutsang D."/>
            <person name="Topham K."/>
            <person name="Topping I."/>
            <person name="Tsamla T."/>
            <person name="Vassiliev H."/>
            <person name="Vo A."/>
            <person name="Wangchuk T."/>
            <person name="Wangdi T."/>
            <person name="Weiand M."/>
            <person name="Wilkinson J."/>
            <person name="Wilson A."/>
            <person name="Yadav S."/>
            <person name="Young G."/>
            <person name="Yu Q."/>
            <person name="Zembek L."/>
            <person name="Zhong D."/>
            <person name="Zimmer A."/>
            <person name="Zwirko Z."/>
            <person name="Jaffe D.B."/>
            <person name="Alvarez P."/>
            <person name="Brockman W."/>
            <person name="Butler J."/>
            <person name="Chin C."/>
            <person name="Gnerre S."/>
            <person name="Grabherr M."/>
            <person name="Kleber M."/>
            <person name="Mauceli E."/>
            <person name="MacCallum I."/>
        </authorList>
    </citation>
    <scope>NUCLEOTIDE SEQUENCE [LARGE SCALE GENOMIC DNA]</scope>
    <source>
        <strain evidence="2">Tucson 14024-0371.13</strain>
    </source>
</reference>
<dbReference type="PANTHER" id="PTHR20977:SF0">
    <property type="entry name" value="AT13385P-RELATED"/>
    <property type="match status" value="1"/>
</dbReference>
<evidence type="ECO:0000313" key="1">
    <source>
        <dbReference type="EMBL" id="EDV30734.1"/>
    </source>
</evidence>
<dbReference type="AlphaFoldDB" id="B3MLE5"/>
<dbReference type="eggNOG" id="ENOG502TAPN">
    <property type="taxonomic scope" value="Eukaryota"/>
</dbReference>
<sequence>MLTQKKSLLKHVLRKACSLLGTVPNREFQFHVEDSYPMPQPRTDLKRMTPPEKDKVYDACWQTTRRTEYKCRSDIEFNVPAFIDARKGCLQDCALEMDAADLAHYKPHDMLKRVYQRTWYECVIKKPRRKAFCVHKPPPLPRRKRKAHKNSTCQKPPFALGRVKLGLKKCGKKDVMECPRFCMPNCKEARNPPKCRRPFRGGLCTRRKCKYPSFSECRHDPIPDAPPIECKCLARPAICDMWRFYRRKSGITL</sequence>
<dbReference type="InterPro" id="IPR006611">
    <property type="entry name" value="DUF1431_DROsp"/>
</dbReference>
<dbReference type="GeneID" id="6497709"/>
<organism evidence="1 2">
    <name type="scientific">Drosophila ananassae</name>
    <name type="common">Fruit fly</name>
    <dbReference type="NCBI Taxonomy" id="7217"/>
    <lineage>
        <taxon>Eukaryota</taxon>
        <taxon>Metazoa</taxon>
        <taxon>Ecdysozoa</taxon>
        <taxon>Arthropoda</taxon>
        <taxon>Hexapoda</taxon>
        <taxon>Insecta</taxon>
        <taxon>Pterygota</taxon>
        <taxon>Neoptera</taxon>
        <taxon>Endopterygota</taxon>
        <taxon>Diptera</taxon>
        <taxon>Brachycera</taxon>
        <taxon>Muscomorpha</taxon>
        <taxon>Ephydroidea</taxon>
        <taxon>Drosophilidae</taxon>
        <taxon>Drosophila</taxon>
        <taxon>Sophophora</taxon>
    </lineage>
</organism>
<dbReference type="PANTHER" id="PTHR20977">
    <property type="entry name" value="AT13385P-RELATED"/>
    <property type="match status" value="1"/>
</dbReference>
<dbReference type="KEGG" id="dan:6497709"/>
<dbReference type="PhylomeDB" id="B3MLE5"/>
<dbReference type="OrthoDB" id="7812215at2759"/>
<dbReference type="InParanoid" id="B3MLE5"/>
<proteinExistence type="predicted"/>
<dbReference type="HOGENOM" id="CLU_079998_0_0_1"/>
<evidence type="ECO:0000313" key="2">
    <source>
        <dbReference type="Proteomes" id="UP000007801"/>
    </source>
</evidence>
<gene>
    <name evidence="1" type="primary">Dana\GF14894</name>
    <name evidence="1" type="synonym">dana_GLEANR_15659</name>
    <name evidence="1" type="ORF">GF14894</name>
</gene>
<dbReference type="STRING" id="7217.B3MLE5"/>
<name>B3MLE5_DROAN</name>
<dbReference type="Pfam" id="PF07248">
    <property type="entry name" value="DUF1431"/>
    <property type="match status" value="1"/>
</dbReference>
<dbReference type="OMA" id="PIECNCL"/>